<protein>
    <recommendedName>
        <fullName evidence="12">Cytochrome P450</fullName>
    </recommendedName>
</protein>
<evidence type="ECO:0000256" key="8">
    <source>
        <dbReference type="PIRSR" id="PIRSR602401-1"/>
    </source>
</evidence>
<keyword evidence="11" id="KW-1185">Reference proteome</keyword>
<dbReference type="Proteomes" id="UP000737018">
    <property type="component" value="Unassembled WGS sequence"/>
</dbReference>
<sequence>MEFQIPFLFVLFTFFLFLSMATKIVRKSKTKSKLPPGPWRLPLLGNLHQLVGSLPHHSLGKLAKIYGPLMHLQLGEVSNIIVSSPEMAKEVMKTHDIIFASRPYLLAAKILSYDTKGIAFSPYGSYWREIRKMCMVELLSVKRVESFRSIREVEVSNLIKMISANEGSPINLSEKFFQLAYGITSRAALGKTAKDHEAFISIVNEGTKLASGFCVADMFPSIEVLQVISSLRHKLEKLHQGIDQILQKVLNEHKDNHLEAKKGDGKADKDIVDVLLRLQRHGDLEHPLTDNSIKAVLLDIFSAGSETSSTTLEWAMSEMVKNPQVMEKAQAEVRQVFDGKAYVDETYLHELKFLRSVIKETLRLHPTIPLLLPRECRESCDINGYKIPVKTKVIVNAWAIGRDPRYWTEAEKFYPERFLNSSIDYKGTDFEYIPFGAGRRMCPGITFAMANIELPLAQLLYHFDWKLPNGLKQEDLDMTEEFGLSLRRKNNLHLIPMPYPPLSVK</sequence>
<dbReference type="PROSITE" id="PS00086">
    <property type="entry name" value="CYTOCHROME_P450"/>
    <property type="match status" value="1"/>
</dbReference>
<evidence type="ECO:0000256" key="3">
    <source>
        <dbReference type="ARBA" id="ARBA00022617"/>
    </source>
</evidence>
<dbReference type="Pfam" id="PF00067">
    <property type="entry name" value="p450"/>
    <property type="match status" value="1"/>
</dbReference>
<name>A0A8J4QF49_9ROSI</name>
<dbReference type="PRINTS" id="PR00385">
    <property type="entry name" value="P450"/>
</dbReference>
<organism evidence="10 11">
    <name type="scientific">Castanea mollissima</name>
    <name type="common">Chinese chestnut</name>
    <dbReference type="NCBI Taxonomy" id="60419"/>
    <lineage>
        <taxon>Eukaryota</taxon>
        <taxon>Viridiplantae</taxon>
        <taxon>Streptophyta</taxon>
        <taxon>Embryophyta</taxon>
        <taxon>Tracheophyta</taxon>
        <taxon>Spermatophyta</taxon>
        <taxon>Magnoliopsida</taxon>
        <taxon>eudicotyledons</taxon>
        <taxon>Gunneridae</taxon>
        <taxon>Pentapetalae</taxon>
        <taxon>rosids</taxon>
        <taxon>fabids</taxon>
        <taxon>Fagales</taxon>
        <taxon>Fagaceae</taxon>
        <taxon>Castanea</taxon>
    </lineage>
</organism>
<dbReference type="SUPFAM" id="SSF48264">
    <property type="entry name" value="Cytochrome P450"/>
    <property type="match status" value="1"/>
</dbReference>
<dbReference type="AlphaFoldDB" id="A0A8J4QF49"/>
<dbReference type="GO" id="GO:0004497">
    <property type="term" value="F:monooxygenase activity"/>
    <property type="evidence" value="ECO:0007669"/>
    <property type="project" value="UniProtKB-KW"/>
</dbReference>
<dbReference type="PRINTS" id="PR00463">
    <property type="entry name" value="EP450I"/>
</dbReference>
<comment type="caution">
    <text evidence="10">The sequence shown here is derived from an EMBL/GenBank/DDBJ whole genome shotgun (WGS) entry which is preliminary data.</text>
</comment>
<evidence type="ECO:0008006" key="12">
    <source>
        <dbReference type="Google" id="ProtNLM"/>
    </source>
</evidence>
<keyword evidence="7 9" id="KW-0503">Monooxygenase</keyword>
<dbReference type="PANTHER" id="PTHR47955:SF8">
    <property type="entry name" value="CYTOCHROME P450 71D11-LIKE"/>
    <property type="match status" value="1"/>
</dbReference>
<dbReference type="GO" id="GO:0020037">
    <property type="term" value="F:heme binding"/>
    <property type="evidence" value="ECO:0007669"/>
    <property type="project" value="InterPro"/>
</dbReference>
<dbReference type="InterPro" id="IPR002401">
    <property type="entry name" value="Cyt_P450_E_grp-I"/>
</dbReference>
<evidence type="ECO:0000256" key="2">
    <source>
        <dbReference type="ARBA" id="ARBA00010617"/>
    </source>
</evidence>
<evidence type="ECO:0000313" key="10">
    <source>
        <dbReference type="EMBL" id="KAF3948167.1"/>
    </source>
</evidence>
<dbReference type="InterPro" id="IPR036396">
    <property type="entry name" value="Cyt_P450_sf"/>
</dbReference>
<comment type="similarity">
    <text evidence="2 9">Belongs to the cytochrome P450 family.</text>
</comment>
<proteinExistence type="inferred from homology"/>
<dbReference type="FunFam" id="1.10.630.10:FF:000008">
    <property type="entry name" value="Cytochrome P450 71D8"/>
    <property type="match status" value="1"/>
</dbReference>
<dbReference type="InterPro" id="IPR001128">
    <property type="entry name" value="Cyt_P450"/>
</dbReference>
<dbReference type="GO" id="GO:0005506">
    <property type="term" value="F:iron ion binding"/>
    <property type="evidence" value="ECO:0007669"/>
    <property type="project" value="InterPro"/>
</dbReference>
<dbReference type="Gene3D" id="1.10.630.10">
    <property type="entry name" value="Cytochrome P450"/>
    <property type="match status" value="1"/>
</dbReference>
<accession>A0A8J4QF49</accession>
<keyword evidence="5 9" id="KW-0560">Oxidoreductase</keyword>
<dbReference type="OrthoDB" id="1470350at2759"/>
<evidence type="ECO:0000256" key="4">
    <source>
        <dbReference type="ARBA" id="ARBA00022723"/>
    </source>
</evidence>
<keyword evidence="4 8" id="KW-0479">Metal-binding</keyword>
<evidence type="ECO:0000256" key="9">
    <source>
        <dbReference type="RuleBase" id="RU000461"/>
    </source>
</evidence>
<dbReference type="CDD" id="cd11072">
    <property type="entry name" value="CYP71-like"/>
    <property type="match status" value="1"/>
</dbReference>
<dbReference type="PANTHER" id="PTHR47955">
    <property type="entry name" value="CYTOCHROME P450 FAMILY 71 PROTEIN"/>
    <property type="match status" value="1"/>
</dbReference>
<keyword evidence="3 8" id="KW-0349">Heme</keyword>
<evidence type="ECO:0000256" key="1">
    <source>
        <dbReference type="ARBA" id="ARBA00001971"/>
    </source>
</evidence>
<reference evidence="10" key="1">
    <citation type="submission" date="2020-03" db="EMBL/GenBank/DDBJ databases">
        <title>Castanea mollissima Vanexum genome sequencing.</title>
        <authorList>
            <person name="Staton M."/>
        </authorList>
    </citation>
    <scope>NUCLEOTIDE SEQUENCE</scope>
    <source>
        <tissue evidence="10">Leaf</tissue>
    </source>
</reference>
<evidence type="ECO:0000256" key="6">
    <source>
        <dbReference type="ARBA" id="ARBA00023004"/>
    </source>
</evidence>
<comment type="cofactor">
    <cofactor evidence="1 8">
        <name>heme</name>
        <dbReference type="ChEBI" id="CHEBI:30413"/>
    </cofactor>
</comment>
<keyword evidence="6 8" id="KW-0408">Iron</keyword>
<feature type="binding site" description="axial binding residue" evidence="8">
    <location>
        <position position="442"/>
    </location>
    <ligand>
        <name>heme</name>
        <dbReference type="ChEBI" id="CHEBI:30413"/>
    </ligand>
    <ligandPart>
        <name>Fe</name>
        <dbReference type="ChEBI" id="CHEBI:18248"/>
    </ligandPart>
</feature>
<dbReference type="GO" id="GO:0016705">
    <property type="term" value="F:oxidoreductase activity, acting on paired donors, with incorporation or reduction of molecular oxygen"/>
    <property type="evidence" value="ECO:0007669"/>
    <property type="project" value="InterPro"/>
</dbReference>
<dbReference type="InterPro" id="IPR017972">
    <property type="entry name" value="Cyt_P450_CS"/>
</dbReference>
<evidence type="ECO:0000256" key="7">
    <source>
        <dbReference type="ARBA" id="ARBA00023033"/>
    </source>
</evidence>
<dbReference type="EMBL" id="JRKL02007051">
    <property type="protein sequence ID" value="KAF3948167.1"/>
    <property type="molecule type" value="Genomic_DNA"/>
</dbReference>
<evidence type="ECO:0000256" key="5">
    <source>
        <dbReference type="ARBA" id="ARBA00023002"/>
    </source>
</evidence>
<evidence type="ECO:0000313" key="11">
    <source>
        <dbReference type="Proteomes" id="UP000737018"/>
    </source>
</evidence>
<gene>
    <name evidence="10" type="ORF">CMV_025800</name>
</gene>